<dbReference type="Pfam" id="PF00535">
    <property type="entry name" value="Glycos_transf_2"/>
    <property type="match status" value="1"/>
</dbReference>
<comment type="similarity">
    <text evidence="1">Belongs to the glycosyltransferase 2 family.</text>
</comment>
<feature type="domain" description="Glycosyltransferase 2-like" evidence="4">
    <location>
        <begin position="12"/>
        <end position="172"/>
    </location>
</feature>
<keyword evidence="5" id="KW-0808">Transferase</keyword>
<gene>
    <name evidence="5" type="ORF">F5983_16425</name>
</gene>
<keyword evidence="3" id="KW-0472">Membrane</keyword>
<keyword evidence="3" id="KW-1133">Transmembrane helix</keyword>
<accession>A0A5N5EZC2</accession>
<dbReference type="InterPro" id="IPR001173">
    <property type="entry name" value="Glyco_trans_2-like"/>
</dbReference>
<keyword evidence="6" id="KW-1185">Reference proteome</keyword>
<feature type="transmembrane region" description="Helical" evidence="3">
    <location>
        <begin position="233"/>
        <end position="253"/>
    </location>
</feature>
<evidence type="ECO:0000313" key="5">
    <source>
        <dbReference type="EMBL" id="KAB2591384.1"/>
    </source>
</evidence>
<dbReference type="Gene3D" id="3.90.550.10">
    <property type="entry name" value="Spore Coat Polysaccharide Biosynthesis Protein SpsA, Chain A"/>
    <property type="match status" value="1"/>
</dbReference>
<evidence type="ECO:0000313" key="6">
    <source>
        <dbReference type="Proteomes" id="UP000326907"/>
    </source>
</evidence>
<evidence type="ECO:0000256" key="2">
    <source>
        <dbReference type="SAM" id="MobiDB-lite"/>
    </source>
</evidence>
<dbReference type="GO" id="GO:0005886">
    <property type="term" value="C:plasma membrane"/>
    <property type="evidence" value="ECO:0007669"/>
    <property type="project" value="TreeGrafter"/>
</dbReference>
<proteinExistence type="inferred from homology"/>
<sequence length="366" mass="39111">MARMPATLSITAMVPCFNEEECIEQAYLRIKEEVYPYGDTEILFVDDGSTDATLSIIKRLAADDPRVSYISFARNFGLESAFTAGFSYASKEWTVQLDADLQSPPAEIHKLTRRAVEGDYDAVFAVRTGRQDPWYRRLGTVGHQAIATRILGIELPVHASVFRVVRTSVARKVAACKVSTPYFLATLPLIGARYTTVETAHSPRAAGVAKWSLTKLFRHAADLFVGFSYRPLALIYLAALGAAAAAVALTAAGSGLQPLALASVLLHTAGLGALALLARYMVRVMRGSAGLPRYQIREANVPVRPQDHLYADPHAGPTEGPDAGPVAAGPHAGKHTGPVVAGPHPHPEKSTGRAAPASLLQTGNLP</sequence>
<dbReference type="PANTHER" id="PTHR48090">
    <property type="entry name" value="UNDECAPRENYL-PHOSPHATE 4-DEOXY-4-FORMAMIDO-L-ARABINOSE TRANSFERASE-RELATED"/>
    <property type="match status" value="1"/>
</dbReference>
<evidence type="ECO:0000256" key="3">
    <source>
        <dbReference type="SAM" id="Phobius"/>
    </source>
</evidence>
<dbReference type="AlphaFoldDB" id="A0A5N5EZC2"/>
<protein>
    <submittedName>
        <fullName evidence="5">Glycosyltransferase family 2 protein</fullName>
    </submittedName>
</protein>
<name>A0A5N5EZC2_9ACTN</name>
<dbReference type="EMBL" id="VYUA01000013">
    <property type="protein sequence ID" value="KAB2591384.1"/>
    <property type="molecule type" value="Genomic_DNA"/>
</dbReference>
<dbReference type="PANTHER" id="PTHR48090:SF8">
    <property type="entry name" value="GLYCOSYLTRANSFERASE CSBB-RELATED"/>
    <property type="match status" value="1"/>
</dbReference>
<feature type="transmembrane region" description="Helical" evidence="3">
    <location>
        <begin position="259"/>
        <end position="278"/>
    </location>
</feature>
<dbReference type="InterPro" id="IPR050256">
    <property type="entry name" value="Glycosyltransferase_2"/>
</dbReference>
<feature type="region of interest" description="Disordered" evidence="2">
    <location>
        <begin position="307"/>
        <end position="366"/>
    </location>
</feature>
<organism evidence="5 6">
    <name type="scientific">Streptomyces arboris</name>
    <dbReference type="NCBI Taxonomy" id="2600619"/>
    <lineage>
        <taxon>Bacteria</taxon>
        <taxon>Bacillati</taxon>
        <taxon>Actinomycetota</taxon>
        <taxon>Actinomycetes</taxon>
        <taxon>Kitasatosporales</taxon>
        <taxon>Streptomycetaceae</taxon>
        <taxon>Streptomyces</taxon>
    </lineage>
</organism>
<dbReference type="InterPro" id="IPR029044">
    <property type="entry name" value="Nucleotide-diphossugar_trans"/>
</dbReference>
<evidence type="ECO:0000256" key="1">
    <source>
        <dbReference type="ARBA" id="ARBA00006739"/>
    </source>
</evidence>
<dbReference type="Proteomes" id="UP000326907">
    <property type="component" value="Unassembled WGS sequence"/>
</dbReference>
<evidence type="ECO:0000259" key="4">
    <source>
        <dbReference type="Pfam" id="PF00535"/>
    </source>
</evidence>
<dbReference type="SUPFAM" id="SSF53448">
    <property type="entry name" value="Nucleotide-diphospho-sugar transferases"/>
    <property type="match status" value="1"/>
</dbReference>
<comment type="caution">
    <text evidence="5">The sequence shown here is derived from an EMBL/GenBank/DDBJ whole genome shotgun (WGS) entry which is preliminary data.</text>
</comment>
<keyword evidence="3" id="KW-0812">Transmembrane</keyword>
<dbReference type="GO" id="GO:0016740">
    <property type="term" value="F:transferase activity"/>
    <property type="evidence" value="ECO:0007669"/>
    <property type="project" value="UniProtKB-KW"/>
</dbReference>
<reference evidence="5 6" key="1">
    <citation type="submission" date="2019-09" db="EMBL/GenBank/DDBJ databases">
        <authorList>
            <person name="Liu P."/>
        </authorList>
    </citation>
    <scope>NUCLEOTIDE SEQUENCE [LARGE SCALE GENOMIC DNA]</scope>
    <source>
        <strain evidence="5 6">TRM68085</strain>
    </source>
</reference>
<dbReference type="CDD" id="cd04187">
    <property type="entry name" value="DPM1_like_bac"/>
    <property type="match status" value="1"/>
</dbReference>